<sequence>MKQIAAEGSDHLSREPSQGSRATTARGASGGLLILMIEDSAVKTFGTAPDGELTNGSRWSRKKR</sequence>
<name>A0A2L0EX68_SORCE</name>
<protein>
    <submittedName>
        <fullName evidence="2">Uncharacterized protein</fullName>
    </submittedName>
</protein>
<accession>A0A2L0EX68</accession>
<dbReference type="OrthoDB" id="5521776at2"/>
<proteinExistence type="predicted"/>
<dbReference type="AlphaFoldDB" id="A0A2L0EX68"/>
<evidence type="ECO:0000256" key="1">
    <source>
        <dbReference type="SAM" id="MobiDB-lite"/>
    </source>
</evidence>
<gene>
    <name evidence="2" type="ORF">SOCE26_053580</name>
</gene>
<dbReference type="Proteomes" id="UP000238348">
    <property type="component" value="Chromosome"/>
</dbReference>
<feature type="region of interest" description="Disordered" evidence="1">
    <location>
        <begin position="1"/>
        <end position="29"/>
    </location>
</feature>
<dbReference type="RefSeq" id="WP_159397320.1">
    <property type="nucleotide sequence ID" value="NZ_CP012673.1"/>
</dbReference>
<evidence type="ECO:0000313" key="2">
    <source>
        <dbReference type="EMBL" id="AUX43902.1"/>
    </source>
</evidence>
<reference evidence="2 3" key="1">
    <citation type="submission" date="2015-09" db="EMBL/GenBank/DDBJ databases">
        <title>Sorangium comparison.</title>
        <authorList>
            <person name="Zaburannyi N."/>
            <person name="Bunk B."/>
            <person name="Overmann J."/>
            <person name="Mueller R."/>
        </authorList>
    </citation>
    <scope>NUCLEOTIDE SEQUENCE [LARGE SCALE GENOMIC DNA]</scope>
    <source>
        <strain evidence="2 3">So ce26</strain>
    </source>
</reference>
<dbReference type="EMBL" id="CP012673">
    <property type="protein sequence ID" value="AUX43902.1"/>
    <property type="molecule type" value="Genomic_DNA"/>
</dbReference>
<organism evidence="2 3">
    <name type="scientific">Sorangium cellulosum</name>
    <name type="common">Polyangium cellulosum</name>
    <dbReference type="NCBI Taxonomy" id="56"/>
    <lineage>
        <taxon>Bacteria</taxon>
        <taxon>Pseudomonadati</taxon>
        <taxon>Myxococcota</taxon>
        <taxon>Polyangia</taxon>
        <taxon>Polyangiales</taxon>
        <taxon>Polyangiaceae</taxon>
        <taxon>Sorangium</taxon>
    </lineage>
</organism>
<evidence type="ECO:0000313" key="3">
    <source>
        <dbReference type="Proteomes" id="UP000238348"/>
    </source>
</evidence>
<feature type="region of interest" description="Disordered" evidence="1">
    <location>
        <begin position="45"/>
        <end position="64"/>
    </location>
</feature>